<proteinExistence type="predicted"/>
<evidence type="ECO:0000259" key="1">
    <source>
        <dbReference type="Pfam" id="PF12680"/>
    </source>
</evidence>
<dbReference type="AlphaFoldDB" id="A0A8J6IRF0"/>
<dbReference type="Pfam" id="PF12680">
    <property type="entry name" value="SnoaL_2"/>
    <property type="match status" value="1"/>
</dbReference>
<name>A0A8J6IRF0_9ALTE</name>
<dbReference type="Proteomes" id="UP000601768">
    <property type="component" value="Unassembled WGS sequence"/>
</dbReference>
<reference evidence="2" key="1">
    <citation type="journal article" date="2018" name="Int. J. Syst. Evol. Microbiol.">
        <title>Neptunicella marina gen. nov., sp. nov., isolated from surface seawater.</title>
        <authorList>
            <person name="Liu X."/>
            <person name="Lai Q."/>
            <person name="Du Y."/>
            <person name="Zhang X."/>
            <person name="Liu Z."/>
            <person name="Sun F."/>
            <person name="Shao Z."/>
        </authorList>
    </citation>
    <scope>NUCLEOTIDE SEQUENCE</scope>
    <source>
        <strain evidence="2">S27-2</strain>
    </source>
</reference>
<keyword evidence="3" id="KW-1185">Reference proteome</keyword>
<dbReference type="Gene3D" id="3.10.450.50">
    <property type="match status" value="1"/>
</dbReference>
<protein>
    <submittedName>
        <fullName evidence="2">Nuclear transport factor 2 family protein</fullName>
    </submittedName>
</protein>
<organism evidence="2 3">
    <name type="scientific">Neptunicella marina</name>
    <dbReference type="NCBI Taxonomy" id="2125989"/>
    <lineage>
        <taxon>Bacteria</taxon>
        <taxon>Pseudomonadati</taxon>
        <taxon>Pseudomonadota</taxon>
        <taxon>Gammaproteobacteria</taxon>
        <taxon>Alteromonadales</taxon>
        <taxon>Alteromonadaceae</taxon>
        <taxon>Neptunicella</taxon>
    </lineage>
</organism>
<sequence>MQPSPQHASELIHKLENLFEKLDKISFQPQLFDEVYAQNMCFEDPFHRIEGRDDFKHYCANLYENVAYCRFTFLSRFMQESQAVLRWRMDLSHPRLNKGQNIILDGCSYLEFEQKITFHRDYFDGGQMLYEHLPLLKHAIALIKNRMVN</sequence>
<feature type="domain" description="SnoaL-like" evidence="1">
    <location>
        <begin position="30"/>
        <end position="114"/>
    </location>
</feature>
<reference evidence="2" key="2">
    <citation type="submission" date="2020-08" db="EMBL/GenBank/DDBJ databases">
        <authorList>
            <person name="Lai Q."/>
        </authorList>
    </citation>
    <scope>NUCLEOTIDE SEQUENCE</scope>
    <source>
        <strain evidence="2">S27-2</strain>
    </source>
</reference>
<evidence type="ECO:0000313" key="2">
    <source>
        <dbReference type="EMBL" id="MBC3764430.1"/>
    </source>
</evidence>
<gene>
    <name evidence="2" type="ORF">H8B19_00955</name>
</gene>
<comment type="caution">
    <text evidence="2">The sequence shown here is derived from an EMBL/GenBank/DDBJ whole genome shotgun (WGS) entry which is preliminary data.</text>
</comment>
<dbReference type="SUPFAM" id="SSF54427">
    <property type="entry name" value="NTF2-like"/>
    <property type="match status" value="1"/>
</dbReference>
<accession>A0A8J6IRF0</accession>
<dbReference type="EMBL" id="JACNEP010000001">
    <property type="protein sequence ID" value="MBC3764430.1"/>
    <property type="molecule type" value="Genomic_DNA"/>
</dbReference>
<dbReference type="InterPro" id="IPR032710">
    <property type="entry name" value="NTF2-like_dom_sf"/>
</dbReference>
<dbReference type="InterPro" id="IPR037401">
    <property type="entry name" value="SnoaL-like"/>
</dbReference>
<evidence type="ECO:0000313" key="3">
    <source>
        <dbReference type="Proteomes" id="UP000601768"/>
    </source>
</evidence>
<dbReference type="RefSeq" id="WP_186504904.1">
    <property type="nucleotide sequence ID" value="NZ_JACNEP010000001.1"/>
</dbReference>